<organism evidence="1 2">
    <name type="scientific">Rheinheimera tilapiae</name>
    <dbReference type="NCBI Taxonomy" id="875043"/>
    <lineage>
        <taxon>Bacteria</taxon>
        <taxon>Pseudomonadati</taxon>
        <taxon>Pseudomonadota</taxon>
        <taxon>Gammaproteobacteria</taxon>
        <taxon>Chromatiales</taxon>
        <taxon>Chromatiaceae</taxon>
        <taxon>Rheinheimera</taxon>
    </lineage>
</organism>
<dbReference type="GO" id="GO:0016757">
    <property type="term" value="F:glycosyltransferase activity"/>
    <property type="evidence" value="ECO:0007669"/>
    <property type="project" value="UniProtKB-KW"/>
</dbReference>
<dbReference type="SUPFAM" id="SSF53756">
    <property type="entry name" value="UDP-Glycosyltransferase/glycogen phosphorylase"/>
    <property type="match status" value="1"/>
</dbReference>
<proteinExistence type="predicted"/>
<dbReference type="Gene3D" id="3.40.50.2000">
    <property type="entry name" value="Glycogen Phosphorylase B"/>
    <property type="match status" value="1"/>
</dbReference>
<comment type="caution">
    <text evidence="1">The sequence shown here is derived from an EMBL/GenBank/DDBJ whole genome shotgun (WGS) entry which is preliminary data.</text>
</comment>
<evidence type="ECO:0000313" key="1">
    <source>
        <dbReference type="EMBL" id="MFC0050113.1"/>
    </source>
</evidence>
<dbReference type="NCBIfam" id="TIGR00661">
    <property type="entry name" value="MJ1255"/>
    <property type="match status" value="1"/>
</dbReference>
<dbReference type="RefSeq" id="WP_377247282.1">
    <property type="nucleotide sequence ID" value="NZ_JBHLXP010000005.1"/>
</dbReference>
<accession>A0ABV6BJ76</accession>
<gene>
    <name evidence="1" type="ORF">ACFFJP_17570</name>
</gene>
<keyword evidence="1" id="KW-0328">Glycosyltransferase</keyword>
<evidence type="ECO:0000313" key="2">
    <source>
        <dbReference type="Proteomes" id="UP001589813"/>
    </source>
</evidence>
<keyword evidence="2" id="KW-1185">Reference proteome</keyword>
<reference evidence="1 2" key="1">
    <citation type="submission" date="2024-09" db="EMBL/GenBank/DDBJ databases">
        <authorList>
            <person name="Sun Q."/>
            <person name="Mori K."/>
        </authorList>
    </citation>
    <scope>NUCLEOTIDE SEQUENCE [LARGE SCALE GENOMIC DNA]</scope>
    <source>
        <strain evidence="1 2">KCTC 23315</strain>
    </source>
</reference>
<sequence>MRLLYGVQATGNGHISRARAMQQALAPLDIQVDFLFSGRPVGQLFDMAAFGNFQWRQGLSFVSKAGKISHWHTWQQANLRQLWRDIHQLETRRYDVVLTDFEPVTAWAARRQGTPVIALGHQYALNPPTPLCGMDWFQRSLLAYFAPARHSIGLHWHHFGDQPQQNRLILPPIVDLPAHNNGVVDADTVLVYLPFEDPDDVVKWLAPLQQYKFCIYGAGLPAHSLPHLQFCPPSVHAFKQDLIRSAAVISNAGFELISEALQLGKRIMVKPLLGQPEQRSNALALQQLGLASAQNQLSSQCIVKFLTEFQPAQSVRYPDVAAAIAHWLVKGDWYDHSALQQLWQKVLFQPRDVRADLPDTVDATNTIGVT</sequence>
<keyword evidence="1" id="KW-0808">Transferase</keyword>
<name>A0ABV6BJ76_9GAMM</name>
<dbReference type="EMBL" id="JBHLXP010000005">
    <property type="protein sequence ID" value="MFC0050113.1"/>
    <property type="molecule type" value="Genomic_DNA"/>
</dbReference>
<dbReference type="Pfam" id="PF13528">
    <property type="entry name" value="Glyco_trans_1_3"/>
    <property type="match status" value="1"/>
</dbReference>
<protein>
    <submittedName>
        <fullName evidence="1">MJ1255/VC2487 family glycosyltransferase</fullName>
        <ecNumber evidence="1">2.4.-.-</ecNumber>
    </submittedName>
</protein>
<dbReference type="InterPro" id="IPR005262">
    <property type="entry name" value="MJ1255-like"/>
</dbReference>
<dbReference type="EC" id="2.4.-.-" evidence="1"/>
<dbReference type="Proteomes" id="UP001589813">
    <property type="component" value="Unassembled WGS sequence"/>
</dbReference>